<feature type="compositionally biased region" description="Basic residues" evidence="1">
    <location>
        <begin position="209"/>
        <end position="222"/>
    </location>
</feature>
<comment type="caution">
    <text evidence="2">The sequence shown here is derived from an EMBL/GenBank/DDBJ whole genome shotgun (WGS) entry which is preliminary data.</text>
</comment>
<dbReference type="EMBL" id="JBHSZP010000018">
    <property type="protein sequence ID" value="MFC7090111.1"/>
    <property type="molecule type" value="Genomic_DNA"/>
</dbReference>
<accession>A0ABW2EVN9</accession>
<reference evidence="3" key="1">
    <citation type="journal article" date="2019" name="Int. J. Syst. Evol. Microbiol.">
        <title>The Global Catalogue of Microorganisms (GCM) 10K type strain sequencing project: providing services to taxonomists for standard genome sequencing and annotation.</title>
        <authorList>
            <consortium name="The Broad Institute Genomics Platform"/>
            <consortium name="The Broad Institute Genome Sequencing Center for Infectious Disease"/>
            <person name="Wu L."/>
            <person name="Ma J."/>
        </authorList>
    </citation>
    <scope>NUCLEOTIDE SEQUENCE [LARGE SCALE GENOMIC DNA]</scope>
    <source>
        <strain evidence="3">CGMCC 1.13666</strain>
    </source>
</reference>
<evidence type="ECO:0000313" key="2">
    <source>
        <dbReference type="EMBL" id="MFC7090111.1"/>
    </source>
</evidence>
<evidence type="ECO:0000313" key="3">
    <source>
        <dbReference type="Proteomes" id="UP001596411"/>
    </source>
</evidence>
<sequence length="222" mass="24383">MSISRDHAMIIAREVLERNLRKYGITKADIRSGSYDPLVKANAWATGVEITHESGEKWTPSPWRMLPGSANHAAAAEAESNGRLRYTASEDGKLNHLIEEATRHWVAFEACRIVFRKLVEQGDRVPPKLAEVAMGSTPKERGGAAGKKDLGRACLVESIDELAGILKIPHTSNDEKTKNENNDASSYMATAAGVSVSTAKGAWKEAKTPKKGRRSFLRIYRP</sequence>
<proteinExistence type="predicted"/>
<organism evidence="2 3">
    <name type="scientific">Halomonas salifodinae</name>
    <dbReference type="NCBI Taxonomy" id="438745"/>
    <lineage>
        <taxon>Bacteria</taxon>
        <taxon>Pseudomonadati</taxon>
        <taxon>Pseudomonadota</taxon>
        <taxon>Gammaproteobacteria</taxon>
        <taxon>Oceanospirillales</taxon>
        <taxon>Halomonadaceae</taxon>
        <taxon>Halomonas</taxon>
    </lineage>
</organism>
<evidence type="ECO:0000256" key="1">
    <source>
        <dbReference type="SAM" id="MobiDB-lite"/>
    </source>
</evidence>
<name>A0ABW2EVN9_9GAMM</name>
<gene>
    <name evidence="2" type="ORF">ACFQH5_11200</name>
</gene>
<dbReference type="Proteomes" id="UP001596411">
    <property type="component" value="Unassembled WGS sequence"/>
</dbReference>
<feature type="region of interest" description="Disordered" evidence="1">
    <location>
        <begin position="199"/>
        <end position="222"/>
    </location>
</feature>
<keyword evidence="3" id="KW-1185">Reference proteome</keyword>
<dbReference type="RefSeq" id="WP_346063581.1">
    <property type="nucleotide sequence ID" value="NZ_BAAADR010000018.1"/>
</dbReference>
<protein>
    <submittedName>
        <fullName evidence="2">Uncharacterized protein</fullName>
    </submittedName>
</protein>